<feature type="compositionally biased region" description="Low complexity" evidence="1">
    <location>
        <begin position="209"/>
        <end position="223"/>
    </location>
</feature>
<feature type="region of interest" description="Disordered" evidence="1">
    <location>
        <begin position="204"/>
        <end position="223"/>
    </location>
</feature>
<comment type="caution">
    <text evidence="3">The sequence shown here is derived from an EMBL/GenBank/DDBJ whole genome shotgun (WGS) entry which is preliminary data.</text>
</comment>
<dbReference type="GO" id="GO:0005634">
    <property type="term" value="C:nucleus"/>
    <property type="evidence" value="ECO:0007669"/>
    <property type="project" value="TreeGrafter"/>
</dbReference>
<reference evidence="3 4" key="1">
    <citation type="journal article" date="2023" name="Proc. Natl. Acad. Sci. U.S.A.">
        <title>A global phylogenomic analysis of the shiitake genus Lentinula.</title>
        <authorList>
            <person name="Sierra-Patev S."/>
            <person name="Min B."/>
            <person name="Naranjo-Ortiz M."/>
            <person name="Looney B."/>
            <person name="Konkel Z."/>
            <person name="Slot J.C."/>
            <person name="Sakamoto Y."/>
            <person name="Steenwyk J.L."/>
            <person name="Rokas A."/>
            <person name="Carro J."/>
            <person name="Camarero S."/>
            <person name="Ferreira P."/>
            <person name="Molpeceres G."/>
            <person name="Ruiz-Duenas F.J."/>
            <person name="Serrano A."/>
            <person name="Henrissat B."/>
            <person name="Drula E."/>
            <person name="Hughes K.W."/>
            <person name="Mata J.L."/>
            <person name="Ishikawa N.K."/>
            <person name="Vargas-Isla R."/>
            <person name="Ushijima S."/>
            <person name="Smith C.A."/>
            <person name="Donoghue J."/>
            <person name="Ahrendt S."/>
            <person name="Andreopoulos W."/>
            <person name="He G."/>
            <person name="LaButti K."/>
            <person name="Lipzen A."/>
            <person name="Ng V."/>
            <person name="Riley R."/>
            <person name="Sandor L."/>
            <person name="Barry K."/>
            <person name="Martinez A.T."/>
            <person name="Xiao Y."/>
            <person name="Gibbons J.G."/>
            <person name="Terashima K."/>
            <person name="Grigoriev I.V."/>
            <person name="Hibbett D."/>
        </authorList>
    </citation>
    <scope>NUCLEOTIDE SEQUENCE [LARGE SCALE GENOMIC DNA]</scope>
    <source>
        <strain evidence="3 4">TFB7810</strain>
    </source>
</reference>
<dbReference type="Proteomes" id="UP001142393">
    <property type="component" value="Unassembled WGS sequence"/>
</dbReference>
<evidence type="ECO:0000256" key="1">
    <source>
        <dbReference type="SAM" id="MobiDB-lite"/>
    </source>
</evidence>
<dbReference type="PANTHER" id="PTHR42695:SF5">
    <property type="entry name" value="GLUTAMINE AMIDOTRANSFERASE YLR126C-RELATED"/>
    <property type="match status" value="1"/>
</dbReference>
<feature type="domain" description="Glutamine amidotransferase" evidence="2">
    <location>
        <begin position="74"/>
        <end position="189"/>
    </location>
</feature>
<accession>A0A9W8NSM7</accession>
<dbReference type="AlphaFoldDB" id="A0A9W8NSM7"/>
<protein>
    <submittedName>
        <fullName evidence="3">Class I glutamine amidotransferase-like protein</fullName>
    </submittedName>
</protein>
<sequence length="294" mass="32705">MASTSSKCKSIALLVCDTPMPEVVAEHGEYPKIFHELMYKSLPDELGWDFKMDAYDVVHHMNYPSEDKIDRYDAFMYTGSAASAYADLDWIHRLIEFTAHLVKDHPKVRIFGICFGHQIVSLALGGTCVKNDGKWEIGPTNIRLTDIGKSVFEIDDKLTIQEMHQDHVPFVPQGFHLLASTDVSMNQGMVSTFGSDYHYTPTVESRYTSSPPSSSLDSSSPKSISLSDIHIITVQGHPEFTRPIISTMTAKRAKQGIITDALKEDVDRRQDALGGKLSGDGELVGRVLWKILGV</sequence>
<dbReference type="Gene3D" id="3.40.50.880">
    <property type="match status" value="1"/>
</dbReference>
<proteinExistence type="predicted"/>
<dbReference type="GO" id="GO:0005829">
    <property type="term" value="C:cytosol"/>
    <property type="evidence" value="ECO:0007669"/>
    <property type="project" value="TreeGrafter"/>
</dbReference>
<dbReference type="SUPFAM" id="SSF52317">
    <property type="entry name" value="Class I glutamine amidotransferase-like"/>
    <property type="match status" value="1"/>
</dbReference>
<evidence type="ECO:0000313" key="4">
    <source>
        <dbReference type="Proteomes" id="UP001142393"/>
    </source>
</evidence>
<gene>
    <name evidence="3" type="ORF">DFH05DRAFT_1405767</name>
</gene>
<organism evidence="3 4">
    <name type="scientific">Lentinula detonsa</name>
    <dbReference type="NCBI Taxonomy" id="2804962"/>
    <lineage>
        <taxon>Eukaryota</taxon>
        <taxon>Fungi</taxon>
        <taxon>Dikarya</taxon>
        <taxon>Basidiomycota</taxon>
        <taxon>Agaricomycotina</taxon>
        <taxon>Agaricomycetes</taxon>
        <taxon>Agaricomycetidae</taxon>
        <taxon>Agaricales</taxon>
        <taxon>Marasmiineae</taxon>
        <taxon>Omphalotaceae</taxon>
        <taxon>Lentinula</taxon>
    </lineage>
</organism>
<dbReference type="EMBL" id="JANVFU010000015">
    <property type="protein sequence ID" value="KAJ3740059.1"/>
    <property type="molecule type" value="Genomic_DNA"/>
</dbReference>
<evidence type="ECO:0000259" key="2">
    <source>
        <dbReference type="Pfam" id="PF00117"/>
    </source>
</evidence>
<evidence type="ECO:0000313" key="3">
    <source>
        <dbReference type="EMBL" id="KAJ3740059.1"/>
    </source>
</evidence>
<dbReference type="Pfam" id="PF00117">
    <property type="entry name" value="GATase"/>
    <property type="match status" value="1"/>
</dbReference>
<keyword evidence="4" id="KW-1185">Reference proteome</keyword>
<name>A0A9W8NSM7_9AGAR</name>
<dbReference type="InterPro" id="IPR029062">
    <property type="entry name" value="Class_I_gatase-like"/>
</dbReference>
<keyword evidence="3" id="KW-0315">Glutamine amidotransferase</keyword>
<dbReference type="CDD" id="cd01741">
    <property type="entry name" value="GATase1_1"/>
    <property type="match status" value="1"/>
</dbReference>
<dbReference type="InterPro" id="IPR017926">
    <property type="entry name" value="GATASE"/>
</dbReference>
<dbReference type="PANTHER" id="PTHR42695">
    <property type="entry name" value="GLUTAMINE AMIDOTRANSFERASE YLR126C-RELATED"/>
    <property type="match status" value="1"/>
</dbReference>
<dbReference type="InterPro" id="IPR044992">
    <property type="entry name" value="ChyE-like"/>
</dbReference>